<dbReference type="InterPro" id="IPR012341">
    <property type="entry name" value="6hp_glycosidase-like_sf"/>
</dbReference>
<dbReference type="Gene3D" id="1.50.10.10">
    <property type="match status" value="1"/>
</dbReference>
<evidence type="ECO:0000259" key="2">
    <source>
        <dbReference type="Pfam" id="PF17389"/>
    </source>
</evidence>
<dbReference type="EMBL" id="JACHKT010000012">
    <property type="protein sequence ID" value="MBB6003420.1"/>
    <property type="molecule type" value="Genomic_DNA"/>
</dbReference>
<gene>
    <name evidence="3" type="ORF">HNP25_002076</name>
</gene>
<feature type="chain" id="PRO_5032691476" description="Alpha-L-rhamnosidase six-hairpin glycosidase domain-containing protein" evidence="1">
    <location>
        <begin position="20"/>
        <end position="1059"/>
    </location>
</feature>
<feature type="domain" description="Alpha-L-rhamnosidase six-hairpin glycosidase" evidence="2">
    <location>
        <begin position="420"/>
        <end position="527"/>
    </location>
</feature>
<dbReference type="SUPFAM" id="SSF48208">
    <property type="entry name" value="Six-hairpin glycosidases"/>
    <property type="match status" value="1"/>
</dbReference>
<dbReference type="InterPro" id="IPR008928">
    <property type="entry name" value="6-hairpin_glycosidase_sf"/>
</dbReference>
<dbReference type="GO" id="GO:0005975">
    <property type="term" value="P:carbohydrate metabolic process"/>
    <property type="evidence" value="ECO:0007669"/>
    <property type="project" value="InterPro"/>
</dbReference>
<keyword evidence="1" id="KW-0732">Signal</keyword>
<keyword evidence="4" id="KW-1185">Reference proteome</keyword>
<evidence type="ECO:0000256" key="1">
    <source>
        <dbReference type="SAM" id="SignalP"/>
    </source>
</evidence>
<protein>
    <recommendedName>
        <fullName evidence="2">Alpha-L-rhamnosidase six-hairpin glycosidase domain-containing protein</fullName>
    </recommendedName>
</protein>
<name>A0A841ET19_9BACT</name>
<dbReference type="RefSeq" id="WP_184133879.1">
    <property type="nucleotide sequence ID" value="NZ_JACHKT010000012.1"/>
</dbReference>
<dbReference type="Pfam" id="PF17389">
    <property type="entry name" value="Bac_rhamnosid6H"/>
    <property type="match status" value="1"/>
</dbReference>
<accession>A0A841ET19</accession>
<sequence length="1059" mass="119564">MKYYLFSAYFLLFSIQVTAQIKPVVKNLHYQPFQGNGFVCVNPKQKFNRALYGGNTAFRVEAGDFPEFALYLPGMGGNCKIGLLNGTKSKWLSEAQKIQTVYQDGAMHYKIQDELLGDAILLLKVTAAYTHEAMLIEYHYEGNEPKQTQILTLFGGITAKKFSRDGDIGADPESSFYLKAENCSHNKIKLSKNTFQIQYQPKDSSQVVSGLFPSNYALAITDATAQQSPLSVKNFADKITNPCLMSIGDLQKAEQFILIQKGNSSHIAYTEIPSFKNQNEVLRQKIVNTIQIKTPDTLLNPMGQALSLAADAIWDNPTYMHGAVAWRMRLPAWRGPYIADVLGQHDRAKTHFTAYSKSQVGDEFPLTHSSPDTVMHLARQIEKIGKGIFTEGYICRNPNGDIRAHHYDMNLVYIDQLLNHFNWTGDTTYLREMWPTIEKHLAWEKHNFDADNDGLYDAYCCIWASDALQYSGGGVTHSTAYNYRAFRSAAFLAKLLGKNAKPYEDEANKIYKALQEKLWLDETGCFAEYKDALGLQLTHPSAGLWTIYHAIDAQAASPKQQYLMTKYVENNIPHIPFSIPALKQDFYQLSTTNWQPYTWSINNVALGENLHTSLACWQAGNKNLAYEIWRNTLIESLYTSASPGGFEQLSSLDAIRGELYRDFADGIGMAGRSLVEGLFGIKPQLLESKILIQPGFPDEWAYANLKTSDIAFDFKKNIKLYEYEIKTFWQKNAEIILSIPAEYTKVKSVLVNGKPTKFTWKTNGNDEPILEISTQKGKSFLVKVLFEGNKINPKTNNPVKEKVETVHQKQQILTENQVFKTINLSSSFNDKVTRIFKNKYLSPRPQSATLQLPIQGIGNWCYPLTDANIDDAGLRQKAKQQNGLIHYQQIPFATPTDSNQTNIAFASKWDNFPDTLLILPKEKVQGKNMHLLMAGTTNPMQSQMVNGKIVIRYESGEQTTFELHNPNNWWPIEQDYFYDGKAFQYAQSARPTRLLLKSGEFVKESAKHTSIKGFSNMVIDGGAANVYQFSILPKPIKSIQVISLCNDVIIGLMAVTVQE</sequence>
<comment type="caution">
    <text evidence="3">The sequence shown here is derived from an EMBL/GenBank/DDBJ whole genome shotgun (WGS) entry which is preliminary data.</text>
</comment>
<dbReference type="InterPro" id="IPR028028">
    <property type="entry name" value="DUF4450"/>
</dbReference>
<evidence type="ECO:0000313" key="3">
    <source>
        <dbReference type="EMBL" id="MBB6003420.1"/>
    </source>
</evidence>
<proteinExistence type="predicted"/>
<feature type="signal peptide" evidence="1">
    <location>
        <begin position="1"/>
        <end position="19"/>
    </location>
</feature>
<dbReference type="Proteomes" id="UP000524404">
    <property type="component" value="Unassembled WGS sequence"/>
</dbReference>
<organism evidence="3 4">
    <name type="scientific">Arcicella rosea</name>
    <dbReference type="NCBI Taxonomy" id="502909"/>
    <lineage>
        <taxon>Bacteria</taxon>
        <taxon>Pseudomonadati</taxon>
        <taxon>Bacteroidota</taxon>
        <taxon>Cytophagia</taxon>
        <taxon>Cytophagales</taxon>
        <taxon>Flectobacillaceae</taxon>
        <taxon>Arcicella</taxon>
    </lineage>
</organism>
<dbReference type="Pfam" id="PF14614">
    <property type="entry name" value="DUF4450"/>
    <property type="match status" value="1"/>
</dbReference>
<dbReference type="AlphaFoldDB" id="A0A841ET19"/>
<reference evidence="3 4" key="1">
    <citation type="submission" date="2020-08" db="EMBL/GenBank/DDBJ databases">
        <title>Functional genomics of gut bacteria from endangered species of beetles.</title>
        <authorList>
            <person name="Carlos-Shanley C."/>
        </authorList>
    </citation>
    <scope>NUCLEOTIDE SEQUENCE [LARGE SCALE GENOMIC DNA]</scope>
    <source>
        <strain evidence="3 4">S00070</strain>
    </source>
</reference>
<dbReference type="InterPro" id="IPR035396">
    <property type="entry name" value="Bac_rhamnosid6H"/>
</dbReference>
<evidence type="ECO:0000313" key="4">
    <source>
        <dbReference type="Proteomes" id="UP000524404"/>
    </source>
</evidence>